<evidence type="ECO:0000256" key="4">
    <source>
        <dbReference type="ARBA" id="ARBA00022692"/>
    </source>
</evidence>
<accession>A0A4R6RWR5</accession>
<comment type="subcellular location">
    <subcellularLocation>
        <location evidence="1">Membrane</location>
        <topology evidence="1">Multi-pass membrane protein</topology>
    </subcellularLocation>
</comment>
<dbReference type="InterPro" id="IPR001248">
    <property type="entry name" value="Pur-cyt_permease"/>
</dbReference>
<dbReference type="OrthoDB" id="9809167at2"/>
<keyword evidence="4 8" id="KW-0812">Transmembrane</keyword>
<feature type="transmembrane region" description="Helical" evidence="8">
    <location>
        <begin position="432"/>
        <end position="457"/>
    </location>
</feature>
<evidence type="ECO:0000256" key="3">
    <source>
        <dbReference type="ARBA" id="ARBA00022448"/>
    </source>
</evidence>
<protein>
    <submittedName>
        <fullName evidence="9">Purine-cytosine permease-like protein</fullName>
    </submittedName>
</protein>
<feature type="transmembrane region" description="Helical" evidence="8">
    <location>
        <begin position="288"/>
        <end position="319"/>
    </location>
</feature>
<dbReference type="Proteomes" id="UP000295601">
    <property type="component" value="Unassembled WGS sequence"/>
</dbReference>
<comment type="caution">
    <text evidence="9">The sequence shown here is derived from an EMBL/GenBank/DDBJ whole genome shotgun (WGS) entry which is preliminary data.</text>
</comment>
<name>A0A4R6RWR5_9MICO</name>
<evidence type="ECO:0000256" key="2">
    <source>
        <dbReference type="ARBA" id="ARBA00008974"/>
    </source>
</evidence>
<evidence type="ECO:0000256" key="7">
    <source>
        <dbReference type="PIRNR" id="PIRNR002744"/>
    </source>
</evidence>
<dbReference type="Gene3D" id="1.10.4160.10">
    <property type="entry name" value="Hydantoin permease"/>
    <property type="match status" value="1"/>
</dbReference>
<dbReference type="PIRSF" id="PIRSF002744">
    <property type="entry name" value="Pur-cyt_permease"/>
    <property type="match status" value="1"/>
</dbReference>
<dbReference type="RefSeq" id="WP_133617286.1">
    <property type="nucleotide sequence ID" value="NZ_SNYA01000006.1"/>
</dbReference>
<dbReference type="AlphaFoldDB" id="A0A4R6RWR5"/>
<evidence type="ECO:0000256" key="5">
    <source>
        <dbReference type="ARBA" id="ARBA00022989"/>
    </source>
</evidence>
<gene>
    <name evidence="9" type="ORF">EDF62_2583</name>
</gene>
<feature type="transmembrane region" description="Helical" evidence="8">
    <location>
        <begin position="171"/>
        <end position="193"/>
    </location>
</feature>
<dbReference type="PANTHER" id="PTHR31806">
    <property type="entry name" value="PURINE-CYTOSINE PERMEASE FCY2-RELATED"/>
    <property type="match status" value="1"/>
</dbReference>
<proteinExistence type="inferred from homology"/>
<keyword evidence="3 7" id="KW-0813">Transport</keyword>
<evidence type="ECO:0000256" key="1">
    <source>
        <dbReference type="ARBA" id="ARBA00004141"/>
    </source>
</evidence>
<feature type="transmembrane region" description="Helical" evidence="8">
    <location>
        <begin position="241"/>
        <end position="268"/>
    </location>
</feature>
<evidence type="ECO:0000313" key="9">
    <source>
        <dbReference type="EMBL" id="TDP90927.1"/>
    </source>
</evidence>
<feature type="transmembrane region" description="Helical" evidence="8">
    <location>
        <begin position="106"/>
        <end position="125"/>
    </location>
</feature>
<keyword evidence="5 8" id="KW-1133">Transmembrane helix</keyword>
<feature type="transmembrane region" description="Helical" evidence="8">
    <location>
        <begin position="63"/>
        <end position="85"/>
    </location>
</feature>
<evidence type="ECO:0000313" key="10">
    <source>
        <dbReference type="Proteomes" id="UP000295601"/>
    </source>
</evidence>
<feature type="transmembrane region" description="Helical" evidence="8">
    <location>
        <begin position="331"/>
        <end position="352"/>
    </location>
</feature>
<dbReference type="EMBL" id="SNYA01000006">
    <property type="protein sequence ID" value="TDP90927.1"/>
    <property type="molecule type" value="Genomic_DNA"/>
</dbReference>
<reference evidence="9 10" key="1">
    <citation type="submission" date="2019-03" db="EMBL/GenBank/DDBJ databases">
        <title>Genomic analyses of the natural microbiome of Caenorhabditis elegans.</title>
        <authorList>
            <person name="Samuel B."/>
        </authorList>
    </citation>
    <scope>NUCLEOTIDE SEQUENCE [LARGE SCALE GENOMIC DNA]</scope>
    <source>
        <strain evidence="9 10">JUb18</strain>
    </source>
</reference>
<dbReference type="InterPro" id="IPR026030">
    <property type="entry name" value="Pur-cyt_permease_Fcy2/21/22"/>
</dbReference>
<dbReference type="GO" id="GO:0022857">
    <property type="term" value="F:transmembrane transporter activity"/>
    <property type="evidence" value="ECO:0007669"/>
    <property type="project" value="InterPro"/>
</dbReference>
<dbReference type="PANTHER" id="PTHR31806:SF1">
    <property type="entry name" value="PURINE-CYTOSINE PERMEASE FCY2-RELATED"/>
    <property type="match status" value="1"/>
</dbReference>
<keyword evidence="10" id="KW-1185">Reference proteome</keyword>
<feature type="transmembrane region" description="Helical" evidence="8">
    <location>
        <begin position="145"/>
        <end position="164"/>
    </location>
</feature>
<organism evidence="9 10">
    <name type="scientific">Leucobacter luti</name>
    <dbReference type="NCBI Taxonomy" id="340320"/>
    <lineage>
        <taxon>Bacteria</taxon>
        <taxon>Bacillati</taxon>
        <taxon>Actinomycetota</taxon>
        <taxon>Actinomycetes</taxon>
        <taxon>Micrococcales</taxon>
        <taxon>Microbacteriaceae</taxon>
        <taxon>Leucobacter</taxon>
    </lineage>
</organism>
<sequence length="485" mass="51772">MSTSTAKSDTGLISKIETRSIDYVPLRERSGRLSDQATIWFGGSAHLLSLATGAIGIGMGLNLIWTLIALAIGTVLGTIPVSAHATQGPHLGLPQMVQTRPQFGRYGALFIWGIAIVVYWGYVVLGNNLLGATAEQLGWGDAPPWAVIFGVVSIVLAVFGYHWLHAAQRVITIALVVVLAVYVFGLAIGGHIPASTLALGESFDLAAFLVVVSAACAYQLSWAFFVSDYSRYMPPTTKRSAIIGVTSSGLFFGVFSFEAVGAICAALLPGESITASLAHTGDLVFPGLGPILLIVGGAGLLGLMAMCVYGGSLTLITAIDSLRSIDPTRKIRVVTILIVGVTGTIAAAVLPADFLNTSFATILAVLAYLMAPWTSVNLVDFFLVRRGNYSIREMFAKDGMYGLWNWRGITAYLLTFLVMIPFMYLSFFQGPIAVALGGVDIAFFVGIPVGCVIYWLLCRGMDLDREREIIAESDQDLERIAAPIE</sequence>
<feature type="transmembrane region" description="Helical" evidence="8">
    <location>
        <begin position="404"/>
        <end position="426"/>
    </location>
</feature>
<evidence type="ECO:0000256" key="6">
    <source>
        <dbReference type="ARBA" id="ARBA00023136"/>
    </source>
</evidence>
<feature type="transmembrane region" description="Helical" evidence="8">
    <location>
        <begin position="205"/>
        <end position="229"/>
    </location>
</feature>
<comment type="similarity">
    <text evidence="2 7">Belongs to the purine-cytosine permease (2.A.39) family.</text>
</comment>
<dbReference type="GO" id="GO:0005886">
    <property type="term" value="C:plasma membrane"/>
    <property type="evidence" value="ECO:0007669"/>
    <property type="project" value="TreeGrafter"/>
</dbReference>
<keyword evidence="6 7" id="KW-0472">Membrane</keyword>
<evidence type="ECO:0000256" key="8">
    <source>
        <dbReference type="SAM" id="Phobius"/>
    </source>
</evidence>
<feature type="transmembrane region" description="Helical" evidence="8">
    <location>
        <begin position="37"/>
        <end position="57"/>
    </location>
</feature>
<feature type="transmembrane region" description="Helical" evidence="8">
    <location>
        <begin position="358"/>
        <end position="383"/>
    </location>
</feature>
<dbReference type="Pfam" id="PF02133">
    <property type="entry name" value="Transp_cyt_pur"/>
    <property type="match status" value="1"/>
</dbReference>